<dbReference type="EMBL" id="KY000060">
    <property type="protein sequence ID" value="ASK46929.1"/>
    <property type="molecule type" value="Genomic_DNA"/>
</dbReference>
<geneLocation type="plasmid" evidence="1">
    <name>pTi_CFBP2407</name>
</geneLocation>
<proteinExistence type="predicted"/>
<name>A0A2Z2Q1F4_AGRTU</name>
<organism evidence="1">
    <name type="scientific">Agrobacterium tumefaciens</name>
    <dbReference type="NCBI Taxonomy" id="358"/>
    <lineage>
        <taxon>Bacteria</taxon>
        <taxon>Pseudomonadati</taxon>
        <taxon>Pseudomonadota</taxon>
        <taxon>Alphaproteobacteria</taxon>
        <taxon>Hyphomicrobiales</taxon>
        <taxon>Rhizobiaceae</taxon>
        <taxon>Rhizobium/Agrobacterium group</taxon>
        <taxon>Agrobacterium</taxon>
        <taxon>Agrobacterium tumefaciens complex</taxon>
    </lineage>
</organism>
<keyword evidence="1" id="KW-0614">Plasmid</keyword>
<evidence type="ECO:0000313" key="1">
    <source>
        <dbReference type="EMBL" id="ASK46929.1"/>
    </source>
</evidence>
<reference evidence="1" key="1">
    <citation type="submission" date="2016-10" db="EMBL/GenBank/DDBJ databases">
        <title>Agrobacterium Ti plasmids: Classification based on T-DNA and Vir regions organization.</title>
        <authorList>
            <person name="Nabi N."/>
            <person name="Vial L."/>
            <person name="Ben Hafsa A."/>
            <person name="Chapulliot D."/>
            <person name="Berard A."/>
            <person name="Chauveau A."/>
            <person name="Le Paslier M.-C."/>
            <person name="Harzallah Skhiri F."/>
            <person name="Brunel D."/>
            <person name="Nesme X."/>
            <person name="Chaouachi M."/>
        </authorList>
    </citation>
    <scope>NUCLEOTIDE SEQUENCE</scope>
    <source>
        <strain evidence="1">CFBP2407</strain>
        <plasmid evidence="1">pTi_CFBP2407</plasmid>
    </source>
</reference>
<protein>
    <submittedName>
        <fullName evidence="1">Uncharacterized protein</fullName>
    </submittedName>
</protein>
<sequence>MAFWFEFEMINDVPNKTLRTGLIAGDPRASGHVSSLTIHSIWNGLERLLSFRAHAGLARPR</sequence>
<accession>A0A2Z2Q1F4</accession>
<dbReference type="AlphaFoldDB" id="A0A2Z2Q1F4"/>